<evidence type="ECO:0000313" key="2">
    <source>
        <dbReference type="EMBL" id="EOA90068.1"/>
    </source>
</evidence>
<accession>R0KAU2</accession>
<protein>
    <submittedName>
        <fullName evidence="2">Uncharacterized protein</fullName>
    </submittedName>
</protein>
<dbReference type="OrthoDB" id="4561261at2759"/>
<evidence type="ECO:0000256" key="1">
    <source>
        <dbReference type="SAM" id="MobiDB-lite"/>
    </source>
</evidence>
<reference evidence="2 3" key="2">
    <citation type="journal article" date="2013" name="PLoS Genet.">
        <title>Comparative genome structure, secondary metabolite, and effector coding capacity across Cochliobolus pathogens.</title>
        <authorList>
            <person name="Condon B.J."/>
            <person name="Leng Y."/>
            <person name="Wu D."/>
            <person name="Bushley K.E."/>
            <person name="Ohm R.A."/>
            <person name="Otillar R."/>
            <person name="Martin J."/>
            <person name="Schackwitz W."/>
            <person name="Grimwood J."/>
            <person name="MohdZainudin N."/>
            <person name="Xue C."/>
            <person name="Wang R."/>
            <person name="Manning V.A."/>
            <person name="Dhillon B."/>
            <person name="Tu Z.J."/>
            <person name="Steffenson B.J."/>
            <person name="Salamov A."/>
            <person name="Sun H."/>
            <person name="Lowry S."/>
            <person name="LaButti K."/>
            <person name="Han J."/>
            <person name="Copeland A."/>
            <person name="Lindquist E."/>
            <person name="Barry K."/>
            <person name="Schmutz J."/>
            <person name="Baker S.E."/>
            <person name="Ciuffetti L.M."/>
            <person name="Grigoriev I.V."/>
            <person name="Zhong S."/>
            <person name="Turgeon B.G."/>
        </authorList>
    </citation>
    <scope>NUCLEOTIDE SEQUENCE [LARGE SCALE GENOMIC DNA]</scope>
    <source>
        <strain evidence="3">28A</strain>
    </source>
</reference>
<dbReference type="eggNOG" id="ENOG502T058">
    <property type="taxonomic scope" value="Eukaryota"/>
</dbReference>
<dbReference type="Proteomes" id="UP000016935">
    <property type="component" value="Unassembled WGS sequence"/>
</dbReference>
<dbReference type="AlphaFoldDB" id="R0KAU2"/>
<feature type="compositionally biased region" description="Polar residues" evidence="1">
    <location>
        <begin position="12"/>
        <end position="24"/>
    </location>
</feature>
<feature type="region of interest" description="Disordered" evidence="1">
    <location>
        <begin position="1"/>
        <end position="35"/>
    </location>
</feature>
<dbReference type="EMBL" id="KB908493">
    <property type="protein sequence ID" value="EOA90068.1"/>
    <property type="molecule type" value="Genomic_DNA"/>
</dbReference>
<sequence length="145" mass="16525">MWESGRPMLPPRSQQCNVHSQQPSLPKAMNDHTQNTLSQHSPVRICFGLRAQDIPGEPCARPLTLANAFMELHYGRKFDWDMDHVYTPAGIDEVGEGSKRRLYMFLDVNKQLRPSPIPLRCVKVVNKDIFSNDVQQQHVSKVTGD</sequence>
<name>R0KAU2_EXST2</name>
<dbReference type="HOGENOM" id="CLU_1788007_0_0_1"/>
<evidence type="ECO:0000313" key="3">
    <source>
        <dbReference type="Proteomes" id="UP000016935"/>
    </source>
</evidence>
<gene>
    <name evidence="2" type="ORF">SETTUDRAFT_158701</name>
</gene>
<dbReference type="RefSeq" id="XP_008022001.1">
    <property type="nucleotide sequence ID" value="XM_008023810.1"/>
</dbReference>
<keyword evidence="3" id="KW-1185">Reference proteome</keyword>
<reference evidence="2 3" key="1">
    <citation type="journal article" date="2012" name="PLoS Pathog.">
        <title>Diverse lifestyles and strategies of plant pathogenesis encoded in the genomes of eighteen Dothideomycetes fungi.</title>
        <authorList>
            <person name="Ohm R.A."/>
            <person name="Feau N."/>
            <person name="Henrissat B."/>
            <person name="Schoch C.L."/>
            <person name="Horwitz B.A."/>
            <person name="Barry K.W."/>
            <person name="Condon B.J."/>
            <person name="Copeland A.C."/>
            <person name="Dhillon B."/>
            <person name="Glaser F."/>
            <person name="Hesse C.N."/>
            <person name="Kosti I."/>
            <person name="LaButti K."/>
            <person name="Lindquist E.A."/>
            <person name="Lucas S."/>
            <person name="Salamov A.A."/>
            <person name="Bradshaw R.E."/>
            <person name="Ciuffetti L."/>
            <person name="Hamelin R.C."/>
            <person name="Kema G.H.J."/>
            <person name="Lawrence C."/>
            <person name="Scott J.A."/>
            <person name="Spatafora J.W."/>
            <person name="Turgeon B.G."/>
            <person name="de Wit P.J.G.M."/>
            <person name="Zhong S."/>
            <person name="Goodwin S.B."/>
            <person name="Grigoriev I.V."/>
        </authorList>
    </citation>
    <scope>NUCLEOTIDE SEQUENCE [LARGE SCALE GENOMIC DNA]</scope>
    <source>
        <strain evidence="3">28A</strain>
    </source>
</reference>
<dbReference type="GeneID" id="19397856"/>
<organism evidence="2 3">
    <name type="scientific">Exserohilum turcicum (strain 28A)</name>
    <name type="common">Northern leaf blight fungus</name>
    <name type="synonym">Setosphaeria turcica</name>
    <dbReference type="NCBI Taxonomy" id="671987"/>
    <lineage>
        <taxon>Eukaryota</taxon>
        <taxon>Fungi</taxon>
        <taxon>Dikarya</taxon>
        <taxon>Ascomycota</taxon>
        <taxon>Pezizomycotina</taxon>
        <taxon>Dothideomycetes</taxon>
        <taxon>Pleosporomycetidae</taxon>
        <taxon>Pleosporales</taxon>
        <taxon>Pleosporineae</taxon>
        <taxon>Pleosporaceae</taxon>
        <taxon>Exserohilum</taxon>
    </lineage>
</organism>
<proteinExistence type="predicted"/>